<proteinExistence type="predicted"/>
<dbReference type="AlphaFoldDB" id="A0AAD1UMP7"/>
<keyword evidence="3" id="KW-1185">Reference proteome</keyword>
<evidence type="ECO:0000256" key="1">
    <source>
        <dbReference type="SAM" id="SignalP"/>
    </source>
</evidence>
<evidence type="ECO:0000313" key="3">
    <source>
        <dbReference type="Proteomes" id="UP001295684"/>
    </source>
</evidence>
<dbReference type="EMBL" id="CAMPGE010012869">
    <property type="protein sequence ID" value="CAI2371624.1"/>
    <property type="molecule type" value="Genomic_DNA"/>
</dbReference>
<evidence type="ECO:0000313" key="2">
    <source>
        <dbReference type="EMBL" id="CAI2371624.1"/>
    </source>
</evidence>
<gene>
    <name evidence="2" type="ORF">ECRASSUSDP1_LOCUS12948</name>
</gene>
<organism evidence="2 3">
    <name type="scientific">Euplotes crassus</name>
    <dbReference type="NCBI Taxonomy" id="5936"/>
    <lineage>
        <taxon>Eukaryota</taxon>
        <taxon>Sar</taxon>
        <taxon>Alveolata</taxon>
        <taxon>Ciliophora</taxon>
        <taxon>Intramacronucleata</taxon>
        <taxon>Spirotrichea</taxon>
        <taxon>Hypotrichia</taxon>
        <taxon>Euplotida</taxon>
        <taxon>Euplotidae</taxon>
        <taxon>Moneuplotes</taxon>
    </lineage>
</organism>
<comment type="caution">
    <text evidence="2">The sequence shown here is derived from an EMBL/GenBank/DDBJ whole genome shotgun (WGS) entry which is preliminary data.</text>
</comment>
<protein>
    <submittedName>
        <fullName evidence="2">Uncharacterized protein</fullName>
    </submittedName>
</protein>
<feature type="chain" id="PRO_5042193809" evidence="1">
    <location>
        <begin position="17"/>
        <end position="326"/>
    </location>
</feature>
<reference evidence="2" key="1">
    <citation type="submission" date="2023-07" db="EMBL/GenBank/DDBJ databases">
        <authorList>
            <consortium name="AG Swart"/>
            <person name="Singh M."/>
            <person name="Singh A."/>
            <person name="Seah K."/>
            <person name="Emmerich C."/>
        </authorList>
    </citation>
    <scope>NUCLEOTIDE SEQUENCE</scope>
    <source>
        <strain evidence="2">DP1</strain>
    </source>
</reference>
<keyword evidence="1" id="KW-0732">Signal</keyword>
<feature type="signal peptide" evidence="1">
    <location>
        <begin position="1"/>
        <end position="16"/>
    </location>
</feature>
<name>A0AAD1UMP7_EUPCR</name>
<accession>A0AAD1UMP7</accession>
<dbReference type="Proteomes" id="UP001295684">
    <property type="component" value="Unassembled WGS sequence"/>
</dbReference>
<sequence>MTLMAMILGTWKFTKAAEICKAYRCSNQTREGVCAESTADTVVLNPSTCGDKEECFFSGNETGQCAPKIDRNFPSLYYPGYNCRYEKKPGICAFGGKYCNKYGMCEGGSLDDICQRHADCHYGFYCNPFGFCVPSKEEGEACTQNEECIRGYGCFRKCIKYLSLETDEQVIPEFNRKVFSQLGNEKMCESGWYNRTTGRCFSGVKSLQKGKICSTDLDCPTTVEDIFAQCKCGFSVKGQKYCDIEGDDDEWQEVLEAFGKYANTTRESCHPAEGLGECFFNNDFKKWKCLELKARLYVYFIDQPDCYDDIKVQHPIFAEYLHYCKG</sequence>